<dbReference type="RefSeq" id="WP_015811333.1">
    <property type="nucleotide sequence ID" value="NC_013037.1"/>
</dbReference>
<evidence type="ECO:0000256" key="2">
    <source>
        <dbReference type="ARBA" id="ARBA00001271"/>
    </source>
</evidence>
<accession>C6VUU2</accession>
<dbReference type="InterPro" id="IPR056441">
    <property type="entry name" value="Beta-barrel_GLAA-B_II"/>
</dbReference>
<feature type="domain" description="GLAA-B beta-barrel" evidence="9">
    <location>
        <begin position="156"/>
        <end position="239"/>
    </location>
</feature>
<dbReference type="KEGG" id="dfe:Dfer_1842"/>
<keyword evidence="12" id="KW-1185">Reference proteome</keyword>
<dbReference type="InterPro" id="IPR057275">
    <property type="entry name" value="Beta-barrel_GLAA-B_I"/>
</dbReference>
<dbReference type="Pfam" id="PF23764">
    <property type="entry name" value="Beta-barrel_GLAA-B_II"/>
    <property type="match status" value="1"/>
</dbReference>
<evidence type="ECO:0000259" key="8">
    <source>
        <dbReference type="Pfam" id="PF13229"/>
    </source>
</evidence>
<feature type="signal peptide" evidence="7">
    <location>
        <begin position="1"/>
        <end position="24"/>
    </location>
</feature>
<dbReference type="GO" id="GO:0004557">
    <property type="term" value="F:alpha-galactosidase activity"/>
    <property type="evidence" value="ECO:0007669"/>
    <property type="project" value="UniProtKB-EC"/>
</dbReference>
<dbReference type="SMART" id="SM00710">
    <property type="entry name" value="PbH1"/>
    <property type="match status" value="6"/>
</dbReference>
<evidence type="ECO:0000256" key="4">
    <source>
        <dbReference type="ARBA" id="ARBA00022737"/>
    </source>
</evidence>
<protein>
    <submittedName>
        <fullName evidence="11">Uncharacterized protein</fullName>
    </submittedName>
</protein>
<dbReference type="CAZy" id="GH110">
    <property type="family name" value="Glycoside Hydrolase Family 110"/>
</dbReference>
<gene>
    <name evidence="11" type="ordered locus">Dfer_1842</name>
</gene>
<evidence type="ECO:0000259" key="10">
    <source>
        <dbReference type="Pfam" id="PF23764"/>
    </source>
</evidence>
<keyword evidence="3 7" id="KW-0732">Signal</keyword>
<feature type="domain" description="GLAA-B beta-barrel" evidence="10">
    <location>
        <begin position="347"/>
        <end position="414"/>
    </location>
</feature>
<comment type="catalytic activity">
    <reaction evidence="2">
        <text>Hydrolysis of terminal, non-reducing branched (1-&gt;3)-alpha-D-galactosidic residues, producing free D-galactose.</text>
        <dbReference type="EC" id="3.2.1.n1"/>
    </reaction>
</comment>
<dbReference type="STRING" id="471854.Dfer_1842"/>
<dbReference type="eggNOG" id="COG5434">
    <property type="taxonomic scope" value="Bacteria"/>
</dbReference>
<proteinExistence type="predicted"/>
<evidence type="ECO:0000256" key="6">
    <source>
        <dbReference type="ARBA" id="ARBA00023295"/>
    </source>
</evidence>
<name>C6VUU2_DYAFD</name>
<evidence type="ECO:0000313" key="12">
    <source>
        <dbReference type="Proteomes" id="UP000002011"/>
    </source>
</evidence>
<keyword evidence="4" id="KW-0677">Repeat</keyword>
<dbReference type="SUPFAM" id="SSF51126">
    <property type="entry name" value="Pectin lyase-like"/>
    <property type="match status" value="1"/>
</dbReference>
<feature type="domain" description="Right handed beta helix" evidence="8">
    <location>
        <begin position="422"/>
        <end position="548"/>
    </location>
</feature>
<sequence length="612" mass="69158">MFFLKKLHFNALFFLFVLSFTTRGQSVSVSDAGIRPDSYENVTARVQKVIDQAIQSGQKKIVFPKGRYDFWPDGAVRARYFISNTSTEAEDPDKIRIIGMLFKNARGLTIEGNGALFMFHGKMTTMVFDHCSDVKLQNVHVDFERPTMSEMGYANVSEGGVELDIHPDARYAIRDGRLEWFGEGWKTNHFHAVEFDTTLKTMLYSDWKPFGNSKATGLAPRRVRFETPRDFKPKQGNILTVRDIIRDQVGMLILESKNMTLEDVGMHYMHGLGIVSQYTENVTMRRVTCAPRPESGRIIASSADFMHFSGCRGKVTVEDCRFSGAHDDPINVHGTNLRITGKPAANQLKLRFMHGQSYGFNAYFPGDTVAYVHAASMQRFAQGRVKNVERLSDREVLVTFEQPVPAGLEEHDCVENMTWTPEVLIRGNHFTRTNTRGVLLTTPRKAIIENNTFFRTGMSAVLIEADAEGWYESGPVRDVTIRNNEFVDCAYQGGPGNAVIAIHPSNKVADVKQPVHFNIRIENNVFKTFDYPVLYGKSTQGLFFANNTVIRSHDLAPQTDHKVMFYFNGCSKVELSGTKLQGDVLGRNIRLENMPKMNVKQTGSEKFIIQSF</sequence>
<reference evidence="11 12" key="1">
    <citation type="journal article" date="2009" name="Stand. Genomic Sci.">
        <title>Complete genome sequence of Dyadobacter fermentans type strain (NS114).</title>
        <authorList>
            <person name="Lang E."/>
            <person name="Lapidus A."/>
            <person name="Chertkov O."/>
            <person name="Brettin T."/>
            <person name="Detter J.C."/>
            <person name="Han C."/>
            <person name="Copeland A."/>
            <person name="Glavina Del Rio T."/>
            <person name="Nolan M."/>
            <person name="Chen F."/>
            <person name="Lucas S."/>
            <person name="Tice H."/>
            <person name="Cheng J.F."/>
            <person name="Land M."/>
            <person name="Hauser L."/>
            <person name="Chang Y.J."/>
            <person name="Jeffries C.D."/>
            <person name="Kopitz M."/>
            <person name="Bruce D."/>
            <person name="Goodwin L."/>
            <person name="Pitluck S."/>
            <person name="Ovchinnikova G."/>
            <person name="Pati A."/>
            <person name="Ivanova N."/>
            <person name="Mavrommatis K."/>
            <person name="Chen A."/>
            <person name="Palaniappan K."/>
            <person name="Chain P."/>
            <person name="Bristow J."/>
            <person name="Eisen J.A."/>
            <person name="Markowitz V."/>
            <person name="Hugenholtz P."/>
            <person name="Goker M."/>
            <person name="Rohde M."/>
            <person name="Kyrpides N.C."/>
            <person name="Klenk H.P."/>
        </authorList>
    </citation>
    <scope>NUCLEOTIDE SEQUENCE [LARGE SCALE GENOMIC DNA]</scope>
    <source>
        <strain evidence="12">ATCC 700827 / DSM 18053 / CIP 107007 / KCTC 52180 / NS114</strain>
    </source>
</reference>
<dbReference type="InterPro" id="IPR012334">
    <property type="entry name" value="Pectin_lyas_fold"/>
</dbReference>
<feature type="chain" id="PRO_5002971966" evidence="7">
    <location>
        <begin position="25"/>
        <end position="612"/>
    </location>
</feature>
<dbReference type="Pfam" id="PF13229">
    <property type="entry name" value="Beta_helix"/>
    <property type="match status" value="1"/>
</dbReference>
<keyword evidence="6" id="KW-0326">Glycosidase</keyword>
<keyword evidence="5" id="KW-0378">Hydrolase</keyword>
<evidence type="ECO:0000313" key="11">
    <source>
        <dbReference type="EMBL" id="ACT93079.1"/>
    </source>
</evidence>
<dbReference type="HOGENOM" id="CLU_017693_0_0_10"/>
<dbReference type="OrthoDB" id="9807299at2"/>
<comment type="catalytic activity">
    <reaction evidence="1">
        <text>Hydrolysis of terminal, non-reducing alpha-D-galactose residues in alpha-D-galactosides, including galactose oligosaccharides, galactomannans and galactolipids.</text>
        <dbReference type="EC" id="3.2.1.22"/>
    </reaction>
</comment>
<dbReference type="InterPro" id="IPR006626">
    <property type="entry name" value="PbH1"/>
</dbReference>
<evidence type="ECO:0000256" key="3">
    <source>
        <dbReference type="ARBA" id="ARBA00022729"/>
    </source>
</evidence>
<dbReference type="Pfam" id="PF23763">
    <property type="entry name" value="Beta-barrel_GLAA-B_I"/>
    <property type="match status" value="1"/>
</dbReference>
<dbReference type="InterPro" id="IPR039448">
    <property type="entry name" value="Beta_helix"/>
</dbReference>
<organism evidence="11 12">
    <name type="scientific">Dyadobacter fermentans (strain ATCC 700827 / DSM 18053 / CIP 107007 / KCTC 52180 / NS114)</name>
    <dbReference type="NCBI Taxonomy" id="471854"/>
    <lineage>
        <taxon>Bacteria</taxon>
        <taxon>Pseudomonadati</taxon>
        <taxon>Bacteroidota</taxon>
        <taxon>Cytophagia</taxon>
        <taxon>Cytophagales</taxon>
        <taxon>Spirosomataceae</taxon>
        <taxon>Dyadobacter</taxon>
    </lineage>
</organism>
<evidence type="ECO:0000256" key="5">
    <source>
        <dbReference type="ARBA" id="ARBA00022801"/>
    </source>
</evidence>
<dbReference type="AlphaFoldDB" id="C6VUU2"/>
<evidence type="ECO:0000256" key="1">
    <source>
        <dbReference type="ARBA" id="ARBA00001255"/>
    </source>
</evidence>
<dbReference type="EMBL" id="CP001619">
    <property type="protein sequence ID" value="ACT93079.1"/>
    <property type="molecule type" value="Genomic_DNA"/>
</dbReference>
<dbReference type="Gene3D" id="2.160.20.10">
    <property type="entry name" value="Single-stranded right-handed beta-helix, Pectin lyase-like"/>
    <property type="match status" value="3"/>
</dbReference>
<evidence type="ECO:0000259" key="9">
    <source>
        <dbReference type="Pfam" id="PF23763"/>
    </source>
</evidence>
<evidence type="ECO:0000256" key="7">
    <source>
        <dbReference type="SAM" id="SignalP"/>
    </source>
</evidence>
<dbReference type="InterPro" id="IPR011050">
    <property type="entry name" value="Pectin_lyase_fold/virulence"/>
</dbReference>
<dbReference type="Proteomes" id="UP000002011">
    <property type="component" value="Chromosome"/>
</dbReference>